<gene>
    <name evidence="2" type="ORF">V3H18_01140</name>
</gene>
<comment type="caution">
    <text evidence="2">The sequence shown here is derived from an EMBL/GenBank/DDBJ whole genome shotgun (WGS) entry which is preliminary data.</text>
</comment>
<accession>A0ABU7XCM0</accession>
<sequence>MVAPHMTRFAAILSVCSACALFSSAALGQADQGYSAYRQALLAQGWKPVTSYGLKTATGKTLYKYPEVICGPALCNAKWRDSQGREQLVRLIRGVEGADHRVAPR</sequence>
<keyword evidence="3" id="KW-1185">Reference proteome</keyword>
<proteinExistence type="predicted"/>
<keyword evidence="1" id="KW-0732">Signal</keyword>
<evidence type="ECO:0000313" key="3">
    <source>
        <dbReference type="Proteomes" id="UP001350748"/>
    </source>
</evidence>
<dbReference type="EMBL" id="JAZHYN010000002">
    <property type="protein sequence ID" value="MEF3365131.1"/>
    <property type="molecule type" value="Genomic_DNA"/>
</dbReference>
<evidence type="ECO:0000313" key="2">
    <source>
        <dbReference type="EMBL" id="MEF3365131.1"/>
    </source>
</evidence>
<evidence type="ECO:0000256" key="1">
    <source>
        <dbReference type="SAM" id="SignalP"/>
    </source>
</evidence>
<protein>
    <submittedName>
        <fullName evidence="2">Uncharacterized protein</fullName>
    </submittedName>
</protein>
<name>A0ABU7XCM0_9HYPH</name>
<organism evidence="2 3">
    <name type="scientific">Methylocystis borbori</name>
    <dbReference type="NCBI Taxonomy" id="3118750"/>
    <lineage>
        <taxon>Bacteria</taxon>
        <taxon>Pseudomonadati</taxon>
        <taxon>Pseudomonadota</taxon>
        <taxon>Alphaproteobacteria</taxon>
        <taxon>Hyphomicrobiales</taxon>
        <taxon>Methylocystaceae</taxon>
        <taxon>Methylocystis</taxon>
    </lineage>
</organism>
<dbReference type="Proteomes" id="UP001350748">
    <property type="component" value="Unassembled WGS sequence"/>
</dbReference>
<reference evidence="2 3" key="1">
    <citation type="submission" date="2024-02" db="EMBL/GenBank/DDBJ databases">
        <authorList>
            <person name="Grouzdev D."/>
        </authorList>
    </citation>
    <scope>NUCLEOTIDE SEQUENCE [LARGE SCALE GENOMIC DNA]</scope>
    <source>
        <strain evidence="2 3">9N</strain>
    </source>
</reference>
<feature type="signal peptide" evidence="1">
    <location>
        <begin position="1"/>
        <end position="25"/>
    </location>
</feature>
<feature type="chain" id="PRO_5047377579" evidence="1">
    <location>
        <begin position="26"/>
        <end position="105"/>
    </location>
</feature>
<dbReference type="RefSeq" id="WP_332080034.1">
    <property type="nucleotide sequence ID" value="NZ_JAZHYN010000002.1"/>
</dbReference>